<evidence type="ECO:0000313" key="2">
    <source>
        <dbReference type="Proteomes" id="UP000251197"/>
    </source>
</evidence>
<dbReference type="RefSeq" id="WP_156479835.1">
    <property type="nucleotide sequence ID" value="NZ_CP023525.1"/>
</dbReference>
<dbReference type="EMBL" id="UAVU01000003">
    <property type="protein sequence ID" value="SQA96827.1"/>
    <property type="molecule type" value="Genomic_DNA"/>
</dbReference>
<dbReference type="Proteomes" id="UP000251197">
    <property type="component" value="Unassembled WGS sequence"/>
</dbReference>
<protein>
    <submittedName>
        <fullName evidence="1">Uncharacterized protein</fullName>
    </submittedName>
</protein>
<accession>A0A2X2T342</accession>
<evidence type="ECO:0000313" key="1">
    <source>
        <dbReference type="EMBL" id="SQA96827.1"/>
    </source>
</evidence>
<dbReference type="AlphaFoldDB" id="A0A2X2T342"/>
<gene>
    <name evidence="1" type="ORF">NCTC12120_00596</name>
</gene>
<reference evidence="1 2" key="1">
    <citation type="submission" date="2018-06" db="EMBL/GenBank/DDBJ databases">
        <authorList>
            <consortium name="Pathogen Informatics"/>
            <person name="Doyle S."/>
        </authorList>
    </citation>
    <scope>NUCLEOTIDE SEQUENCE [LARGE SCALE GENOMIC DNA]</scope>
    <source>
        <strain evidence="1 2">NCTC12120</strain>
    </source>
</reference>
<proteinExistence type="predicted"/>
<sequence length="52" mass="6339">MNRTKRYLLQLKVQFEREGSQQKLLGFIWLSPQQRYEILKELLLPIADHNVR</sequence>
<organism evidence="1 2">
    <name type="scientific">Cedecea neteri</name>
    <dbReference type="NCBI Taxonomy" id="158822"/>
    <lineage>
        <taxon>Bacteria</taxon>
        <taxon>Pseudomonadati</taxon>
        <taxon>Pseudomonadota</taxon>
        <taxon>Gammaproteobacteria</taxon>
        <taxon>Enterobacterales</taxon>
        <taxon>Enterobacteriaceae</taxon>
        <taxon>Cedecea</taxon>
    </lineage>
</organism>
<name>A0A2X2T342_9ENTR</name>